<evidence type="ECO:0000256" key="1">
    <source>
        <dbReference type="SAM" id="MobiDB-lite"/>
    </source>
</evidence>
<dbReference type="EMBL" id="LFIV01000035">
    <property type="protein sequence ID" value="KZL74231.1"/>
    <property type="molecule type" value="Genomic_DNA"/>
</dbReference>
<reference evidence="2 3" key="1">
    <citation type="submission" date="2015-06" db="EMBL/GenBank/DDBJ databases">
        <title>Survival trade-offs in plant roots during colonization by closely related pathogenic and mutualistic fungi.</title>
        <authorList>
            <person name="Hacquard S."/>
            <person name="Kracher B."/>
            <person name="Hiruma K."/>
            <person name="Weinman A."/>
            <person name="Muench P."/>
            <person name="Garrido Oter R."/>
            <person name="Ver Loren van Themaat E."/>
            <person name="Dallerey J.-F."/>
            <person name="Damm U."/>
            <person name="Henrissat B."/>
            <person name="Lespinet O."/>
            <person name="Thon M."/>
            <person name="Kemen E."/>
            <person name="McHardy A.C."/>
            <person name="Schulze-Lefert P."/>
            <person name="O'Connell R.J."/>
        </authorList>
    </citation>
    <scope>NUCLEOTIDE SEQUENCE [LARGE SCALE GENOMIC DNA]</scope>
    <source>
        <strain evidence="2 3">0861</strain>
    </source>
</reference>
<accession>A0A166V6U1</accession>
<gene>
    <name evidence="2" type="ORF">CT0861_01797</name>
</gene>
<comment type="caution">
    <text evidence="2">The sequence shown here is derived from an EMBL/GenBank/DDBJ whole genome shotgun (WGS) entry which is preliminary data.</text>
</comment>
<organism evidence="2 3">
    <name type="scientific">Colletotrichum tofieldiae</name>
    <dbReference type="NCBI Taxonomy" id="708197"/>
    <lineage>
        <taxon>Eukaryota</taxon>
        <taxon>Fungi</taxon>
        <taxon>Dikarya</taxon>
        <taxon>Ascomycota</taxon>
        <taxon>Pezizomycotina</taxon>
        <taxon>Sordariomycetes</taxon>
        <taxon>Hypocreomycetidae</taxon>
        <taxon>Glomerellales</taxon>
        <taxon>Glomerellaceae</taxon>
        <taxon>Colletotrichum</taxon>
        <taxon>Colletotrichum spaethianum species complex</taxon>
    </lineage>
</organism>
<dbReference type="AlphaFoldDB" id="A0A166V6U1"/>
<sequence>LINALRRRKDDAIPRSNTTAKRRDAHADPTPIKHLTTKKTTWRHKRPRTRLTRRLLTANLTAKTNTATRRTNRRANRRATGSHPNPRPRRKKRLRRKRRHCVRMHPLRRSTARSTTPISTWRGDRNGQRLLRAEGKTAPGRRISRKMGRSRRKINRCRVKAKAPLRYDSIWTWTSTLI</sequence>
<evidence type="ECO:0000313" key="3">
    <source>
        <dbReference type="Proteomes" id="UP000076552"/>
    </source>
</evidence>
<protein>
    <submittedName>
        <fullName evidence="2">Uncharacterized protein</fullName>
    </submittedName>
</protein>
<feature type="compositionally biased region" description="Basic residues" evidence="1">
    <location>
        <begin position="86"/>
        <end position="98"/>
    </location>
</feature>
<feature type="non-terminal residue" evidence="2">
    <location>
        <position position="1"/>
    </location>
</feature>
<proteinExistence type="predicted"/>
<name>A0A166V6U1_9PEZI</name>
<dbReference type="Proteomes" id="UP000076552">
    <property type="component" value="Unassembled WGS sequence"/>
</dbReference>
<feature type="compositionally biased region" description="Low complexity" evidence="1">
    <location>
        <begin position="54"/>
        <end position="69"/>
    </location>
</feature>
<keyword evidence="3" id="KW-1185">Reference proteome</keyword>
<evidence type="ECO:0000313" key="2">
    <source>
        <dbReference type="EMBL" id="KZL74231.1"/>
    </source>
</evidence>
<feature type="compositionally biased region" description="Basic residues" evidence="1">
    <location>
        <begin position="35"/>
        <end position="53"/>
    </location>
</feature>
<feature type="region of interest" description="Disordered" evidence="1">
    <location>
        <begin position="1"/>
        <end position="98"/>
    </location>
</feature>